<proteinExistence type="inferred from homology"/>
<evidence type="ECO:0000259" key="9">
    <source>
        <dbReference type="Pfam" id="PF12704"/>
    </source>
</evidence>
<evidence type="ECO:0000256" key="6">
    <source>
        <dbReference type="ARBA" id="ARBA00038076"/>
    </source>
</evidence>
<dbReference type="InterPro" id="IPR003838">
    <property type="entry name" value="ABC3_permease_C"/>
</dbReference>
<dbReference type="RefSeq" id="WP_189246479.1">
    <property type="nucleotide sequence ID" value="NZ_BMQJ01000004.1"/>
</dbReference>
<comment type="caution">
    <text evidence="10">The sequence shown here is derived from an EMBL/GenBank/DDBJ whole genome shotgun (WGS) entry which is preliminary data.</text>
</comment>
<evidence type="ECO:0000256" key="4">
    <source>
        <dbReference type="ARBA" id="ARBA00022989"/>
    </source>
</evidence>
<comment type="subcellular location">
    <subcellularLocation>
        <location evidence="1">Cell membrane</location>
        <topology evidence="1">Multi-pass membrane protein</topology>
    </subcellularLocation>
</comment>
<keyword evidence="3 7" id="KW-0812">Transmembrane</keyword>
<evidence type="ECO:0000256" key="1">
    <source>
        <dbReference type="ARBA" id="ARBA00004651"/>
    </source>
</evidence>
<evidence type="ECO:0000313" key="11">
    <source>
        <dbReference type="Proteomes" id="UP000611554"/>
    </source>
</evidence>
<feature type="domain" description="ABC3 transporter permease C-terminal" evidence="8">
    <location>
        <begin position="275"/>
        <end position="388"/>
    </location>
</feature>
<protein>
    <submittedName>
        <fullName evidence="10">ABC transporter permease</fullName>
    </submittedName>
</protein>
<evidence type="ECO:0000256" key="5">
    <source>
        <dbReference type="ARBA" id="ARBA00023136"/>
    </source>
</evidence>
<dbReference type="InterPro" id="IPR025857">
    <property type="entry name" value="MacB_PCD"/>
</dbReference>
<dbReference type="InterPro" id="IPR050250">
    <property type="entry name" value="Macrolide_Exporter_MacB"/>
</dbReference>
<dbReference type="EMBL" id="BMQJ01000004">
    <property type="protein sequence ID" value="GGP92987.1"/>
    <property type="molecule type" value="Genomic_DNA"/>
</dbReference>
<accession>A0ABQ2QRV5</accession>
<evidence type="ECO:0000256" key="7">
    <source>
        <dbReference type="SAM" id="Phobius"/>
    </source>
</evidence>
<feature type="transmembrane region" description="Helical" evidence="7">
    <location>
        <begin position="317"/>
        <end position="348"/>
    </location>
</feature>
<organism evidence="10 11">
    <name type="scientific">Streptosporangium pseudovulgare</name>
    <dbReference type="NCBI Taxonomy" id="35765"/>
    <lineage>
        <taxon>Bacteria</taxon>
        <taxon>Bacillati</taxon>
        <taxon>Actinomycetota</taxon>
        <taxon>Actinomycetes</taxon>
        <taxon>Streptosporangiales</taxon>
        <taxon>Streptosporangiaceae</taxon>
        <taxon>Streptosporangium</taxon>
    </lineage>
</organism>
<feature type="transmembrane region" description="Helical" evidence="7">
    <location>
        <begin position="272"/>
        <end position="296"/>
    </location>
</feature>
<comment type="similarity">
    <text evidence="6">Belongs to the ABC-4 integral membrane protein family.</text>
</comment>
<reference evidence="11" key="1">
    <citation type="journal article" date="2019" name="Int. J. Syst. Evol. Microbiol.">
        <title>The Global Catalogue of Microorganisms (GCM) 10K type strain sequencing project: providing services to taxonomists for standard genome sequencing and annotation.</title>
        <authorList>
            <consortium name="The Broad Institute Genomics Platform"/>
            <consortium name="The Broad Institute Genome Sequencing Center for Infectious Disease"/>
            <person name="Wu L."/>
            <person name="Ma J."/>
        </authorList>
    </citation>
    <scope>NUCLEOTIDE SEQUENCE [LARGE SCALE GENOMIC DNA]</scope>
    <source>
        <strain evidence="11">JCM 3115</strain>
    </source>
</reference>
<feature type="transmembrane region" description="Helical" evidence="7">
    <location>
        <begin position="360"/>
        <end position="381"/>
    </location>
</feature>
<feature type="domain" description="MacB-like periplasmic core" evidence="9">
    <location>
        <begin position="21"/>
        <end position="225"/>
    </location>
</feature>
<dbReference type="Pfam" id="PF02687">
    <property type="entry name" value="FtsX"/>
    <property type="match status" value="1"/>
</dbReference>
<dbReference type="Proteomes" id="UP000611554">
    <property type="component" value="Unassembled WGS sequence"/>
</dbReference>
<dbReference type="Pfam" id="PF12704">
    <property type="entry name" value="MacB_PCD"/>
    <property type="match status" value="1"/>
</dbReference>
<keyword evidence="5 7" id="KW-0472">Membrane</keyword>
<keyword evidence="4 7" id="KW-1133">Transmembrane helix</keyword>
<dbReference type="PANTHER" id="PTHR30572">
    <property type="entry name" value="MEMBRANE COMPONENT OF TRANSPORTER-RELATED"/>
    <property type="match status" value="1"/>
</dbReference>
<evidence type="ECO:0000256" key="2">
    <source>
        <dbReference type="ARBA" id="ARBA00022475"/>
    </source>
</evidence>
<keyword evidence="2" id="KW-1003">Cell membrane</keyword>
<gene>
    <name evidence="10" type="ORF">GCM10010140_23530</name>
</gene>
<keyword evidence="11" id="KW-1185">Reference proteome</keyword>
<evidence type="ECO:0000259" key="8">
    <source>
        <dbReference type="Pfam" id="PF02687"/>
    </source>
</evidence>
<sequence>MDIRDLWAEALAGVLARPVRSALTTLGTVLGITTLVITLGVAATAGNQIVGRFDELTATAITVEVPARPGGGPLVGWDSSAEVRRLRGVTSVSALAQTEESSNLRVTANDLVDPTRVTGQTLAVVAGDPELPRAARGRMVEGRFFDAGHVRRGDRVVVLGDQAARMLGVTRLTGAPAVFIEDRAYTVIGVLGGLGREQVLSTAVIVPPTTGAGLGLRNVTRVLVNTSLGAADLIARQAPVALSPNHHDELQVISPPTPKRARDGVQDDVNGLFLILGLVSLVVGAVGIANVTLVTVMERVSEIGLRRSLGAARRHIAAQFLLESTLIGMTGGVIGAGAGLVSVVAVSAAQRWTPVLDARLALAAPVAGALVGLLAGLYPALRAARMEPADALR</sequence>
<evidence type="ECO:0000313" key="10">
    <source>
        <dbReference type="EMBL" id="GGP92987.1"/>
    </source>
</evidence>
<evidence type="ECO:0000256" key="3">
    <source>
        <dbReference type="ARBA" id="ARBA00022692"/>
    </source>
</evidence>
<name>A0ABQ2QRV5_9ACTN</name>
<dbReference type="PANTHER" id="PTHR30572:SF4">
    <property type="entry name" value="ABC TRANSPORTER PERMEASE YTRF"/>
    <property type="match status" value="1"/>
</dbReference>